<dbReference type="Pfam" id="PF13411">
    <property type="entry name" value="MerR_1"/>
    <property type="match status" value="1"/>
</dbReference>
<dbReference type="InterPro" id="IPR000551">
    <property type="entry name" value="MerR-type_HTH_dom"/>
</dbReference>
<keyword evidence="4" id="KW-1185">Reference proteome</keyword>
<comment type="caution">
    <text evidence="3">The sequence shown here is derived from an EMBL/GenBank/DDBJ whole genome shotgun (WGS) entry which is preliminary data.</text>
</comment>
<feature type="region of interest" description="Disordered" evidence="1">
    <location>
        <begin position="184"/>
        <end position="204"/>
    </location>
</feature>
<protein>
    <submittedName>
        <fullName evidence="3">DNA-binding transcriptional MerR regulator</fullName>
    </submittedName>
</protein>
<gene>
    <name evidence="3" type="ORF">H4W81_004350</name>
</gene>
<organism evidence="3 4">
    <name type="scientific">Nonomuraea africana</name>
    <dbReference type="NCBI Taxonomy" id="46171"/>
    <lineage>
        <taxon>Bacteria</taxon>
        <taxon>Bacillati</taxon>
        <taxon>Actinomycetota</taxon>
        <taxon>Actinomycetes</taxon>
        <taxon>Streptosporangiales</taxon>
        <taxon>Streptosporangiaceae</taxon>
        <taxon>Nonomuraea</taxon>
    </lineage>
</organism>
<dbReference type="InterPro" id="IPR009061">
    <property type="entry name" value="DNA-bd_dom_put_sf"/>
</dbReference>
<accession>A0ABR9KHT2</accession>
<dbReference type="Proteomes" id="UP000661607">
    <property type="component" value="Unassembled WGS sequence"/>
</dbReference>
<dbReference type="EMBL" id="JADBEF010000001">
    <property type="protein sequence ID" value="MBE1561571.1"/>
    <property type="molecule type" value="Genomic_DNA"/>
</dbReference>
<proteinExistence type="predicted"/>
<dbReference type="GO" id="GO:0003677">
    <property type="term" value="F:DNA binding"/>
    <property type="evidence" value="ECO:0007669"/>
    <property type="project" value="UniProtKB-KW"/>
</dbReference>
<reference evidence="3 4" key="1">
    <citation type="submission" date="2020-10" db="EMBL/GenBank/DDBJ databases">
        <title>Sequencing the genomes of 1000 actinobacteria strains.</title>
        <authorList>
            <person name="Klenk H.-P."/>
        </authorList>
    </citation>
    <scope>NUCLEOTIDE SEQUENCE [LARGE SCALE GENOMIC DNA]</scope>
    <source>
        <strain evidence="3 4">DSM 43748</strain>
    </source>
</reference>
<dbReference type="Gene3D" id="1.10.1660.10">
    <property type="match status" value="1"/>
</dbReference>
<sequence length="313" mass="32293">MSETWTIGELAERAAGLLRASGQQVNGRVREVPSERLIRWYATIGLLDPPLTRRGRVALYGRRHLLQLLAIKRMQAEGSSIAEIQIALAGATDTMLANAAHVHTTHPPTATPGATDPSIPHPAAADTADISTPHPAAADTPETSTPHPVTLSAPDALASEVVTAHSSDNSVLQFAVLGSALPPTAAPPTRAPETTAHGCSPEAGATAGAMRAEGLQGVGTTVPGREAGDVEAGGSAGPDVVWPGEGARPRFWARRAESPSWPLHGVRLAQGVTLLIDGAGRTPTEDDLEAVLAAAGPLLAVLEERRLHEGSAT</sequence>
<feature type="region of interest" description="Disordered" evidence="1">
    <location>
        <begin position="103"/>
        <end position="151"/>
    </location>
</feature>
<evidence type="ECO:0000313" key="4">
    <source>
        <dbReference type="Proteomes" id="UP000661607"/>
    </source>
</evidence>
<feature type="domain" description="HTH merR-type" evidence="2">
    <location>
        <begin position="34"/>
        <end position="90"/>
    </location>
</feature>
<dbReference type="RefSeq" id="WP_225958729.1">
    <property type="nucleotide sequence ID" value="NZ_BAAASY010000012.1"/>
</dbReference>
<dbReference type="SUPFAM" id="SSF46955">
    <property type="entry name" value="Putative DNA-binding domain"/>
    <property type="match status" value="1"/>
</dbReference>
<keyword evidence="3" id="KW-0238">DNA-binding</keyword>
<evidence type="ECO:0000259" key="2">
    <source>
        <dbReference type="PROSITE" id="PS50937"/>
    </source>
</evidence>
<dbReference type="SMART" id="SM00422">
    <property type="entry name" value="HTH_MERR"/>
    <property type="match status" value="1"/>
</dbReference>
<name>A0ABR9KHT2_9ACTN</name>
<dbReference type="PROSITE" id="PS50937">
    <property type="entry name" value="HTH_MERR_2"/>
    <property type="match status" value="1"/>
</dbReference>
<feature type="compositionally biased region" description="Low complexity" evidence="1">
    <location>
        <begin position="103"/>
        <end position="115"/>
    </location>
</feature>
<evidence type="ECO:0000256" key="1">
    <source>
        <dbReference type="SAM" id="MobiDB-lite"/>
    </source>
</evidence>
<evidence type="ECO:0000313" key="3">
    <source>
        <dbReference type="EMBL" id="MBE1561571.1"/>
    </source>
</evidence>